<dbReference type="PANTHER" id="PTHR33096:SF1">
    <property type="entry name" value="CXC1-LIKE CYSTEINE CLUSTER ASSOCIATED WITH KDZ TRANSPOSASES DOMAIN-CONTAINING PROTEIN"/>
    <property type="match status" value="1"/>
</dbReference>
<dbReference type="InterPro" id="IPR041457">
    <property type="entry name" value="CxC2_KDZ-assoc"/>
</dbReference>
<dbReference type="InterPro" id="IPR040521">
    <property type="entry name" value="KDZ"/>
</dbReference>
<reference evidence="3" key="1">
    <citation type="journal article" date="2020" name="Nat. Commun.">
        <title>Large-scale genome sequencing of mycorrhizal fungi provides insights into the early evolution of symbiotic traits.</title>
        <authorList>
            <person name="Miyauchi S."/>
            <person name="Kiss E."/>
            <person name="Kuo A."/>
            <person name="Drula E."/>
            <person name="Kohler A."/>
            <person name="Sanchez-Garcia M."/>
            <person name="Morin E."/>
            <person name="Andreopoulos B."/>
            <person name="Barry K.W."/>
            <person name="Bonito G."/>
            <person name="Buee M."/>
            <person name="Carver A."/>
            <person name="Chen C."/>
            <person name="Cichocki N."/>
            <person name="Clum A."/>
            <person name="Culley D."/>
            <person name="Crous P.W."/>
            <person name="Fauchery L."/>
            <person name="Girlanda M."/>
            <person name="Hayes R.D."/>
            <person name="Keri Z."/>
            <person name="LaButti K."/>
            <person name="Lipzen A."/>
            <person name="Lombard V."/>
            <person name="Magnuson J."/>
            <person name="Maillard F."/>
            <person name="Murat C."/>
            <person name="Nolan M."/>
            <person name="Ohm R.A."/>
            <person name="Pangilinan J."/>
            <person name="Pereira M.F."/>
            <person name="Perotto S."/>
            <person name="Peter M."/>
            <person name="Pfister S."/>
            <person name="Riley R."/>
            <person name="Sitrit Y."/>
            <person name="Stielow J.B."/>
            <person name="Szollosi G."/>
            <person name="Zifcakova L."/>
            <person name="Stursova M."/>
            <person name="Spatafora J.W."/>
            <person name="Tedersoo L."/>
            <person name="Vaario L.M."/>
            <person name="Yamada A."/>
            <person name="Yan M."/>
            <person name="Wang P."/>
            <person name="Xu J."/>
            <person name="Bruns T."/>
            <person name="Baldrian P."/>
            <person name="Vilgalys R."/>
            <person name="Dunand C."/>
            <person name="Henrissat B."/>
            <person name="Grigoriev I.V."/>
            <person name="Hibbett D."/>
            <person name="Nagy L.G."/>
            <person name="Martin F.M."/>
        </authorList>
    </citation>
    <scope>NUCLEOTIDE SEQUENCE</scope>
    <source>
        <strain evidence="3">UH-Tt-Lm1</strain>
    </source>
</reference>
<accession>A0A9P6HAH1</accession>
<dbReference type="Pfam" id="PF18803">
    <property type="entry name" value="CxC2"/>
    <property type="match status" value="1"/>
</dbReference>
<evidence type="ECO:0000313" key="3">
    <source>
        <dbReference type="EMBL" id="KAF9781663.1"/>
    </source>
</evidence>
<feature type="domain" description="CxC2-like cysteine cluster KDZ transposase-associated" evidence="2">
    <location>
        <begin position="84"/>
        <end position="190"/>
    </location>
</feature>
<feature type="compositionally biased region" description="Acidic residues" evidence="1">
    <location>
        <begin position="975"/>
        <end position="995"/>
    </location>
</feature>
<evidence type="ECO:0000256" key="1">
    <source>
        <dbReference type="SAM" id="MobiDB-lite"/>
    </source>
</evidence>
<sequence>RLEEWLQYREEFSDEFIKHEALHTGGKGSNTRWTCGDSNALFRCLNCFSCGSSCQSCLVSQHAHGILHRLQKWNGSFFDDTSLFELGVSHQLGHDINDPCSLPSAPVTLTLFDLSGVHTIRVKFCLCEDNGEEPATRRCQLLRARWFPATCIRPSTAFTFRLLDFLHKLQTQSKINLYDFYTSLVFVNNSAGQKPAVYRYNEFSLVLRIWVHLRQLRRGGGVHVSGGFQALAPGSLSVECPACPHPGKNLVSPQVDRYWLNTLYVSMDANFKLKQKERGFSDPPLSNGLAYMVPNQKLQEHLSHCSKSGQTGEINTCGSSFNAVSQAYTKYAKGYAVTGVGGVDCARHGFKRPNGVVDLQRGERYCNMDFALMSTLVPSLNAGITRILISYDIACQWHKNFQARLKTYNAFPPLQLSALTYWKVVVPKFHLPGHGQECQLSYNLAYTKWAGRTDGERIEAGWAQVAPMATWTRESGPNARRGILDDHWNAGNWSKTLKLRVALNRNLQRSVAWSTSQREVATLISGSYPAEIVAKWREMRANFDRDPSRPNPYKEVEQHLTIAELQKELLKEAKPASDAHPLPVADARSSNVSPGTLFQKAIEVEDRIRVLSAKLASKVSTVRHQVDTLELRNSISRNLAEFRRSQRLFMPALGPILDEACDNKPTEDSFKLFLPSELSVDDRVAWCPPGTPALEFRFRYAQADDSLAEMRRLLRLKRNLRDENSKHLHMAQRSITRTKGLFESFHTRIHRFADRYSHARSAMLALDPDQQYSPGWMERYQKLDGKDICGPGREESDTSEGKFTPSWIWLVPRLSHPPPAVSPSNATTPPVNESTAASDLELTDSMRAHWAKCQARAERYEEEVLLTVEEMGRTLSYFEWKRSWWLSLQSEREMSDSPPPASVQRGLRAYAHRQANIYDTLIHSFTDKWRETLKAHNLYPAWMSRYPATAHPHDHSQPGTEPNDDGDNGNNNDNNNDDDDDDDGNNSDGDYVFDDADAFEFDLDDDFMA</sequence>
<keyword evidence="4" id="KW-1185">Reference proteome</keyword>
<dbReference type="PANTHER" id="PTHR33096">
    <property type="entry name" value="CXC2 DOMAIN-CONTAINING PROTEIN"/>
    <property type="match status" value="1"/>
</dbReference>
<evidence type="ECO:0000313" key="4">
    <source>
        <dbReference type="Proteomes" id="UP000736335"/>
    </source>
</evidence>
<dbReference type="Proteomes" id="UP000736335">
    <property type="component" value="Unassembled WGS sequence"/>
</dbReference>
<comment type="caution">
    <text evidence="3">The sequence shown here is derived from an EMBL/GenBank/DDBJ whole genome shotgun (WGS) entry which is preliminary data.</text>
</comment>
<dbReference type="Pfam" id="PF18758">
    <property type="entry name" value="KDZ"/>
    <property type="match status" value="1"/>
</dbReference>
<name>A0A9P6HAH1_9AGAM</name>
<protein>
    <recommendedName>
        <fullName evidence="2">CxC2-like cysteine cluster KDZ transposase-associated domain-containing protein</fullName>
    </recommendedName>
</protein>
<feature type="non-terminal residue" evidence="3">
    <location>
        <position position="1"/>
    </location>
</feature>
<reference evidence="3" key="2">
    <citation type="submission" date="2020-11" db="EMBL/GenBank/DDBJ databases">
        <authorList>
            <consortium name="DOE Joint Genome Institute"/>
            <person name="Kuo A."/>
            <person name="Miyauchi S."/>
            <person name="Kiss E."/>
            <person name="Drula E."/>
            <person name="Kohler A."/>
            <person name="Sanchez-Garcia M."/>
            <person name="Andreopoulos B."/>
            <person name="Barry K.W."/>
            <person name="Bonito G."/>
            <person name="Buee M."/>
            <person name="Carver A."/>
            <person name="Chen C."/>
            <person name="Cichocki N."/>
            <person name="Clum A."/>
            <person name="Culley D."/>
            <person name="Crous P.W."/>
            <person name="Fauchery L."/>
            <person name="Girlanda M."/>
            <person name="Hayes R."/>
            <person name="Keri Z."/>
            <person name="Labutti K."/>
            <person name="Lipzen A."/>
            <person name="Lombard V."/>
            <person name="Magnuson J."/>
            <person name="Maillard F."/>
            <person name="Morin E."/>
            <person name="Murat C."/>
            <person name="Nolan M."/>
            <person name="Ohm R."/>
            <person name="Pangilinan J."/>
            <person name="Pereira M."/>
            <person name="Perotto S."/>
            <person name="Peter M."/>
            <person name="Riley R."/>
            <person name="Sitrit Y."/>
            <person name="Stielow B."/>
            <person name="Szollosi G."/>
            <person name="Zifcakova L."/>
            <person name="Stursova M."/>
            <person name="Spatafora J.W."/>
            <person name="Tedersoo L."/>
            <person name="Vaario L.-M."/>
            <person name="Yamada A."/>
            <person name="Yan M."/>
            <person name="Wang P."/>
            <person name="Xu J."/>
            <person name="Bruns T."/>
            <person name="Baldrian P."/>
            <person name="Vilgalys R."/>
            <person name="Henrissat B."/>
            <person name="Grigoriev I.V."/>
            <person name="Hibbett D."/>
            <person name="Nagy L.G."/>
            <person name="Martin F.M."/>
        </authorList>
    </citation>
    <scope>NUCLEOTIDE SEQUENCE</scope>
    <source>
        <strain evidence="3">UH-Tt-Lm1</strain>
    </source>
</reference>
<evidence type="ECO:0000259" key="2">
    <source>
        <dbReference type="Pfam" id="PF18803"/>
    </source>
</evidence>
<dbReference type="AlphaFoldDB" id="A0A9P6HAH1"/>
<proteinExistence type="predicted"/>
<feature type="region of interest" description="Disordered" evidence="1">
    <location>
        <begin position="949"/>
        <end position="995"/>
    </location>
</feature>
<dbReference type="EMBL" id="WIUZ02000013">
    <property type="protein sequence ID" value="KAF9781663.1"/>
    <property type="molecule type" value="Genomic_DNA"/>
</dbReference>
<organism evidence="3 4">
    <name type="scientific">Thelephora terrestris</name>
    <dbReference type="NCBI Taxonomy" id="56493"/>
    <lineage>
        <taxon>Eukaryota</taxon>
        <taxon>Fungi</taxon>
        <taxon>Dikarya</taxon>
        <taxon>Basidiomycota</taxon>
        <taxon>Agaricomycotina</taxon>
        <taxon>Agaricomycetes</taxon>
        <taxon>Thelephorales</taxon>
        <taxon>Thelephoraceae</taxon>
        <taxon>Thelephora</taxon>
    </lineage>
</organism>
<gene>
    <name evidence="3" type="ORF">BJ322DRAFT_1010636</name>
</gene>
<dbReference type="OrthoDB" id="3143151at2759"/>